<proteinExistence type="predicted"/>
<dbReference type="InParanoid" id="Q9RWC0"/>
<dbReference type="KEGG" id="dra:DR_0749"/>
<keyword evidence="3" id="KW-1185">Reference proteome</keyword>
<dbReference type="EnsemblBacteria" id="AAF10329">
    <property type="protein sequence ID" value="AAF10329"/>
    <property type="gene ID" value="DR_0749"/>
</dbReference>
<dbReference type="Proteomes" id="UP000002524">
    <property type="component" value="Chromosome 1"/>
</dbReference>
<dbReference type="HOGENOM" id="CLU_1465944_0_0_0"/>
<dbReference type="AlphaFoldDB" id="Q9RWC0"/>
<organism evidence="2 3">
    <name type="scientific">Deinococcus radiodurans (strain ATCC 13939 / DSM 20539 / JCM 16871 / CCUG 27074 / LMG 4051 / NBRC 15346 / NCIMB 9279 / VKM B-1422 / R1)</name>
    <dbReference type="NCBI Taxonomy" id="243230"/>
    <lineage>
        <taxon>Bacteria</taxon>
        <taxon>Thermotogati</taxon>
        <taxon>Deinococcota</taxon>
        <taxon>Deinococci</taxon>
        <taxon>Deinococcales</taxon>
        <taxon>Deinococcaceae</taxon>
        <taxon>Deinococcus</taxon>
    </lineage>
</organism>
<feature type="compositionally biased region" description="Low complexity" evidence="1">
    <location>
        <begin position="138"/>
        <end position="152"/>
    </location>
</feature>
<evidence type="ECO:0000313" key="2">
    <source>
        <dbReference type="EMBL" id="AAF10329.1"/>
    </source>
</evidence>
<feature type="compositionally biased region" description="Low complexity" evidence="1">
    <location>
        <begin position="56"/>
        <end position="68"/>
    </location>
</feature>
<dbReference type="PaxDb" id="243230-DR_0749"/>
<gene>
    <name evidence="2" type="ordered locus">DR_0749</name>
</gene>
<accession>Q9RWC0</accession>
<feature type="compositionally biased region" description="Pro residues" evidence="1">
    <location>
        <begin position="175"/>
        <end position="184"/>
    </location>
</feature>
<feature type="compositionally biased region" description="Basic and acidic residues" evidence="1">
    <location>
        <begin position="126"/>
        <end position="136"/>
    </location>
</feature>
<reference evidence="2 3" key="1">
    <citation type="journal article" date="1999" name="Science">
        <title>Genome sequence of the radioresistant bacterium Deinococcus radiodurans R1.</title>
        <authorList>
            <person name="White O."/>
            <person name="Eisen J.A."/>
            <person name="Heidelberg J.F."/>
            <person name="Hickey E.K."/>
            <person name="Peterson J.D."/>
            <person name="Dodson R.J."/>
            <person name="Haft D.H."/>
            <person name="Gwinn M.L."/>
            <person name="Nelson W.C."/>
            <person name="Richardson D.L."/>
            <person name="Moffat K.S."/>
            <person name="Qin H."/>
            <person name="Jiang L."/>
            <person name="Pamphile W."/>
            <person name="Crosby M."/>
            <person name="Shen M."/>
            <person name="Vamathevan J.J."/>
            <person name="Lam P."/>
            <person name="McDonald L."/>
            <person name="Utterback T."/>
            <person name="Zalewski C."/>
            <person name="Makarova K.S."/>
            <person name="Aravind L."/>
            <person name="Daly M.J."/>
            <person name="Minton K.W."/>
            <person name="Fleischmann R.D."/>
            <person name="Ketchum K.A."/>
            <person name="Nelson K.E."/>
            <person name="Salzberg S."/>
            <person name="Smith H.O."/>
            <person name="Venter J.C."/>
            <person name="Fraser C.M."/>
        </authorList>
    </citation>
    <scope>NUCLEOTIDE SEQUENCE [LARGE SCALE GENOMIC DNA]</scope>
    <source>
        <strain evidence="3">ATCC 13939 / DSM 20539 / JCM 16871 / LMG 4051 / NBRC 15346 / NCIMB 9279 / R1 / VKM B-1422</strain>
    </source>
</reference>
<dbReference type="EMBL" id="AE000513">
    <property type="protein sequence ID" value="AAF10329.1"/>
    <property type="molecule type" value="Genomic_DNA"/>
</dbReference>
<evidence type="ECO:0000256" key="1">
    <source>
        <dbReference type="SAM" id="MobiDB-lite"/>
    </source>
</evidence>
<dbReference type="PIR" id="F75481">
    <property type="entry name" value="F75481"/>
</dbReference>
<name>Q9RWC0_DEIRA</name>
<feature type="compositionally biased region" description="Basic and acidic residues" evidence="1">
    <location>
        <begin position="91"/>
        <end position="108"/>
    </location>
</feature>
<sequence length="184" mass="20599">MRGSSAGALPFPQYLQQPRFDFLHTAAHGAALLQTRRVDIHGALVRREAQRDGAWQQPRQRGEQGQRPLAAQPQRHGDDHLVKLRVGPQGEPRHLEVRPHQFGHEVRRQPQRPAHRPDIGAAAQRPVKEGQDREAQQEADAQAPQADLAQKQCPDQRQNQVEGKTVHEHRVTARPAPPPGSLDS</sequence>
<protein>
    <submittedName>
        <fullName evidence="2">Uncharacterized protein</fullName>
    </submittedName>
</protein>
<dbReference type="STRING" id="243230.DR_0749"/>
<feature type="compositionally biased region" description="Polar residues" evidence="1">
    <location>
        <begin position="153"/>
        <end position="162"/>
    </location>
</feature>
<feature type="region of interest" description="Disordered" evidence="1">
    <location>
        <begin position="48"/>
        <end position="184"/>
    </location>
</feature>
<evidence type="ECO:0000313" key="3">
    <source>
        <dbReference type="Proteomes" id="UP000002524"/>
    </source>
</evidence>